<dbReference type="GO" id="GO:0016887">
    <property type="term" value="F:ATP hydrolysis activity"/>
    <property type="evidence" value="ECO:0007669"/>
    <property type="project" value="InterPro"/>
</dbReference>
<dbReference type="GO" id="GO:1902417">
    <property type="term" value="F:(+)-abscisic acid D-glucopyranosyl ester transmembrane transporter activity"/>
    <property type="evidence" value="ECO:0000318"/>
    <property type="project" value="GO_Central"/>
</dbReference>
<dbReference type="OMA" id="RFTADFH"/>
<protein>
    <recommendedName>
        <fullName evidence="3">ABC-type xenobiotic transporter</fullName>
        <ecNumber evidence="3">7.6.2.2</ecNumber>
    </recommendedName>
</protein>
<dbReference type="PROSITE" id="PS50893">
    <property type="entry name" value="ABC_TRANSPORTER_2"/>
    <property type="match status" value="2"/>
</dbReference>
<dbReference type="InterPro" id="IPR027417">
    <property type="entry name" value="P-loop_NTPase"/>
</dbReference>
<dbReference type="InterPro" id="IPR017871">
    <property type="entry name" value="ABC_transporter-like_CS"/>
</dbReference>
<feature type="region of interest" description="Disordered" evidence="13">
    <location>
        <begin position="843"/>
        <end position="889"/>
    </location>
</feature>
<feature type="transmembrane region" description="Helical" evidence="14">
    <location>
        <begin position="1173"/>
        <end position="1195"/>
    </location>
</feature>
<dbReference type="CDD" id="cd03244">
    <property type="entry name" value="ABCC_MRP_domain2"/>
    <property type="match status" value="1"/>
</dbReference>
<dbReference type="EMBL" id="CM002927">
    <property type="protein sequence ID" value="KGN49449.1"/>
    <property type="molecule type" value="Genomic_DNA"/>
</dbReference>
<comment type="similarity">
    <text evidence="2">Belongs to the ABC transporter superfamily. ABCC family. Conjugate transporter (TC 3.A.1.208) subfamily.</text>
</comment>
<reference evidence="17 18" key="1">
    <citation type="journal article" date="2009" name="Nat. Genet.">
        <title>The genome of the cucumber, Cucumis sativus L.</title>
        <authorList>
            <person name="Huang S."/>
            <person name="Li R."/>
            <person name="Zhang Z."/>
            <person name="Li L."/>
            <person name="Gu X."/>
            <person name="Fan W."/>
            <person name="Lucas W.J."/>
            <person name="Wang X."/>
            <person name="Xie B."/>
            <person name="Ni P."/>
            <person name="Ren Y."/>
            <person name="Zhu H."/>
            <person name="Li J."/>
            <person name="Lin K."/>
            <person name="Jin W."/>
            <person name="Fei Z."/>
            <person name="Li G."/>
            <person name="Staub J."/>
            <person name="Kilian A."/>
            <person name="van der Vossen E.A."/>
            <person name="Wu Y."/>
            <person name="Guo J."/>
            <person name="He J."/>
            <person name="Jia Z."/>
            <person name="Ren Y."/>
            <person name="Tian G."/>
            <person name="Lu Y."/>
            <person name="Ruan J."/>
            <person name="Qian W."/>
            <person name="Wang M."/>
            <person name="Huang Q."/>
            <person name="Li B."/>
            <person name="Xuan Z."/>
            <person name="Cao J."/>
            <person name="Asan"/>
            <person name="Wu Z."/>
            <person name="Zhang J."/>
            <person name="Cai Q."/>
            <person name="Bai Y."/>
            <person name="Zhao B."/>
            <person name="Han Y."/>
            <person name="Li Y."/>
            <person name="Li X."/>
            <person name="Wang S."/>
            <person name="Shi Q."/>
            <person name="Liu S."/>
            <person name="Cho W.K."/>
            <person name="Kim J.Y."/>
            <person name="Xu Y."/>
            <person name="Heller-Uszynska K."/>
            <person name="Miao H."/>
            <person name="Cheng Z."/>
            <person name="Zhang S."/>
            <person name="Wu J."/>
            <person name="Yang Y."/>
            <person name="Kang H."/>
            <person name="Li M."/>
            <person name="Liang H."/>
            <person name="Ren X."/>
            <person name="Shi Z."/>
            <person name="Wen M."/>
            <person name="Jian M."/>
            <person name="Yang H."/>
            <person name="Zhang G."/>
            <person name="Yang Z."/>
            <person name="Chen R."/>
            <person name="Liu S."/>
            <person name="Li J."/>
            <person name="Ma L."/>
            <person name="Liu H."/>
            <person name="Zhou Y."/>
            <person name="Zhao J."/>
            <person name="Fang X."/>
            <person name="Li G."/>
            <person name="Fang L."/>
            <person name="Li Y."/>
            <person name="Liu D."/>
            <person name="Zheng H."/>
            <person name="Zhang Y."/>
            <person name="Qin N."/>
            <person name="Li Z."/>
            <person name="Yang G."/>
            <person name="Yang S."/>
            <person name="Bolund L."/>
            <person name="Kristiansen K."/>
            <person name="Zheng H."/>
            <person name="Li S."/>
            <person name="Zhang X."/>
            <person name="Yang H."/>
            <person name="Wang J."/>
            <person name="Sun R."/>
            <person name="Zhang B."/>
            <person name="Jiang S."/>
            <person name="Wang J."/>
            <person name="Du Y."/>
            <person name="Li S."/>
        </authorList>
    </citation>
    <scope>NUCLEOTIDE SEQUENCE [LARGE SCALE GENOMIC DNA]</scope>
    <source>
        <strain evidence="18">cv. 9930</strain>
    </source>
</reference>
<dbReference type="CDD" id="cd03250">
    <property type="entry name" value="ABCC_MRP_domain1"/>
    <property type="match status" value="1"/>
</dbReference>
<dbReference type="SMART" id="SM00382">
    <property type="entry name" value="AAA"/>
    <property type="match status" value="2"/>
</dbReference>
<dbReference type="Gramene" id="KGN49449">
    <property type="protein sequence ID" value="KGN49449"/>
    <property type="gene ID" value="Csa_6G525360"/>
</dbReference>
<comment type="catalytic activity">
    <reaction evidence="12">
        <text>ATP + H2O + xenobioticSide 1 = ADP + phosphate + xenobioticSide 2.</text>
        <dbReference type="EC" id="7.6.2.2"/>
    </reaction>
</comment>
<dbReference type="KEGG" id="csv:101211874"/>
<feature type="domain" description="ABC transporter" evidence="15">
    <location>
        <begin position="1240"/>
        <end position="1474"/>
    </location>
</feature>
<comment type="subcellular location">
    <subcellularLocation>
        <location evidence="1">Vacuole membrane</location>
        <topology evidence="1">Multi-pass membrane protein</topology>
    </subcellularLocation>
</comment>
<keyword evidence="11 14" id="KW-0472">Membrane</keyword>
<feature type="compositionally biased region" description="Acidic residues" evidence="13">
    <location>
        <begin position="846"/>
        <end position="855"/>
    </location>
</feature>
<evidence type="ECO:0000259" key="15">
    <source>
        <dbReference type="PROSITE" id="PS50893"/>
    </source>
</evidence>
<evidence type="ECO:0000256" key="7">
    <source>
        <dbReference type="ARBA" id="ARBA00022741"/>
    </source>
</evidence>
<accession>A0A0A0KKT9</accession>
<evidence type="ECO:0000256" key="13">
    <source>
        <dbReference type="SAM" id="MobiDB-lite"/>
    </source>
</evidence>
<keyword evidence="7" id="KW-0547">Nucleotide-binding</keyword>
<feature type="transmembrane region" description="Helical" evidence="14">
    <location>
        <begin position="518"/>
        <end position="544"/>
    </location>
</feature>
<dbReference type="PANTHER" id="PTHR24223">
    <property type="entry name" value="ATP-BINDING CASSETTE SUB-FAMILY C"/>
    <property type="match status" value="1"/>
</dbReference>
<name>A0A0A0KKT9_CUCSA</name>
<dbReference type="eggNOG" id="KOG0054">
    <property type="taxonomic scope" value="Eukaryota"/>
</dbReference>
<keyword evidence="8" id="KW-0067">ATP-binding</keyword>
<sequence length="1625" mass="181542">MAFEPFVWYCRPVADGVWTKAVENALGAYTPCAIDSVVIVISHLIILGLCLYRTWLIKNDFKTQRFCLKSKIYNYMLCLLAAYCVFEPLFRLIRGISVLNLDGQDALPPFEVVALIIQALAWCSMLIMLVAETKVYVYEFRWIVRFGVVYILVADGVMLNLILSVKDFYKRYVLYWYISEVFVQALFGVLLVAYVPSLDPYPGHTPLNSESVDVEYEELPEGEQICPERGANFFSKTTFAWMNSLLKLGYERPLTEKDVWKLDSWDRTEALYNNFQKVWLKESQKSKPWLLRGLNNSIGGRFWVGGLWKIGNDVGQFVGPVILNKLLESMQRGEPSRIGYIYAFSILVGVIFGVLCEAQYFQNVMRVGFRLRSTLVAAVFRKSLRLTHEARKTFTTGKITNLMTTDAETLQLTTQSLHSLWSAPFRITVAMVLLYQQLGVAALFGSLLLVLLFPIQTLVISRLQKQSKEGLQRTDKRIGLMNEILAAMDTVKCYAWESSFQSKVQSIRDDELSWFRKAALLGALNGFILNSIPVLVTVAAFGLFTVLGGDLTPSRAFTSLSLFAVLRFPLFLLPNIITQVVNAKVSLKRMEELLLAEEKILHPNPPLNPQLPAISIENGYFSWDSKAEKPTLSNINLDVPVGSLVAVVGSTGEGKTSLVSAMLGEIPAMAADTSVIIRGTVAYVPQVAWIFNATVRDNILFGSSFGPARYEKAIDITALRHDLELLPGGDLTEIGERGVNISGGQKQRVSLARAVYSNSDVYIFDDPLSALDAHVAREVFENCIRGELRGKTRVLVTNQLHFLSQVDRIILVHEGVVKEEGTYEELCENGKLFQRLMESAGKLEENTEEKEDGETSDAKKSTELPANGMENDHAKDASSSKKRKENKSVLIKQEERETGVVSWKVLSRYKNALGGLWVVLILLLSYVLSETLRVSSSLWLSNWTDQSNLVASETLSYNTIYASLSLAQVFVTLVNSYWLIVSSIYAAKRLHDQMLSSILRAPMLFFNTNPLGRIINRFAKDLGDIDRNVAPFVNMFIAQISQLLSTFVLIGVVSMLSLWAILPLLLLFQAAYLYYQSMAREIKRLDSISRSPVYAQFGEALNGLSTIRAYKAYDRMADINGKAMDNNIRFTLVNMSGNRWLSIRLEAVGGLMIWFTATFAVMQNGRAENQKAFASTMGLLLSYALNITTLLTGVLRIASMAENSLNSVERVGTYIDLPSEAPPIIESNRPPPGWPSSGLLKFEDVVLRYRPELPPVLHGLSFTVFPSDKVGIVGRTGAGKSSMLNALFRIVELEAGKILIDGFDVAKFGLLDLRRVLGIIPQAPVLFSGTVRFNLDPFNEHNDADLWEALERAHLKDAIRRNSFGLDAEVSEAGENFSVGQRQLLSLARALLRRSKILVLDEATAAVDVRTDALIQKTIREEFKSCTMLIIAHRLNTIIDCDQILVLDSGRVSEYNTPEELLSNEKSAFSKMVQSTGAANAKYLRGLVLGGEGEKRSGTDENFKLNGQRKWLASSRWAAAAQFALAVSLGSSHNDLQSLEVQDENSILKKTQDAVIMLRGVLGGKHNTEIEESLMGHQISTDGWWSSLFRMIEGLALLSRLGRNRLQNSEYGFEDTKFDWDQSTI</sequence>
<evidence type="ECO:0000256" key="8">
    <source>
        <dbReference type="ARBA" id="ARBA00022840"/>
    </source>
</evidence>
<feature type="transmembrane region" description="Helical" evidence="14">
    <location>
        <begin position="28"/>
        <end position="52"/>
    </location>
</feature>
<dbReference type="PANTHER" id="PTHR24223:SF456">
    <property type="entry name" value="MULTIDRUG RESISTANCE-ASSOCIATED PROTEIN LETHAL(2)03659"/>
    <property type="match status" value="1"/>
</dbReference>
<evidence type="ECO:0000313" key="18">
    <source>
        <dbReference type="Proteomes" id="UP000029981"/>
    </source>
</evidence>
<evidence type="ECO:0000313" key="17">
    <source>
        <dbReference type="EMBL" id="KGN49449.1"/>
    </source>
</evidence>
<keyword evidence="10 14" id="KW-1133">Transmembrane helix</keyword>
<dbReference type="Proteomes" id="UP000029981">
    <property type="component" value="Chromosome 6"/>
</dbReference>
<feature type="domain" description="ABC transmembrane type-1" evidence="16">
    <location>
        <begin position="920"/>
        <end position="1203"/>
    </location>
</feature>
<dbReference type="SUPFAM" id="SSF52540">
    <property type="entry name" value="P-loop containing nucleoside triphosphate hydrolases"/>
    <property type="match status" value="2"/>
</dbReference>
<dbReference type="GO" id="GO:0140359">
    <property type="term" value="F:ABC-type transporter activity"/>
    <property type="evidence" value="ECO:0000318"/>
    <property type="project" value="GO_Central"/>
</dbReference>
<dbReference type="FunFam" id="3.40.50.300:FF:000450">
    <property type="entry name" value="ABC transporter C family member 2"/>
    <property type="match status" value="1"/>
</dbReference>
<dbReference type="Pfam" id="PF00664">
    <property type="entry name" value="ABC_membrane"/>
    <property type="match status" value="2"/>
</dbReference>
<feature type="transmembrane region" description="Helical" evidence="14">
    <location>
        <begin position="438"/>
        <end position="460"/>
    </location>
</feature>
<feature type="transmembrane region" description="Helical" evidence="14">
    <location>
        <begin position="174"/>
        <end position="195"/>
    </location>
</feature>
<keyword evidence="18" id="KW-1185">Reference proteome</keyword>
<evidence type="ECO:0000259" key="16">
    <source>
        <dbReference type="PROSITE" id="PS50929"/>
    </source>
</evidence>
<evidence type="ECO:0000256" key="10">
    <source>
        <dbReference type="ARBA" id="ARBA00022989"/>
    </source>
</evidence>
<dbReference type="InterPro" id="IPR050173">
    <property type="entry name" value="ABC_transporter_C-like"/>
</dbReference>
<dbReference type="GO" id="GO:0005524">
    <property type="term" value="F:ATP binding"/>
    <property type="evidence" value="ECO:0007669"/>
    <property type="project" value="UniProtKB-KW"/>
</dbReference>
<evidence type="ECO:0000256" key="5">
    <source>
        <dbReference type="ARBA" id="ARBA00022692"/>
    </source>
</evidence>
<feature type="transmembrane region" description="Helical" evidence="14">
    <location>
        <begin position="556"/>
        <end position="581"/>
    </location>
</feature>
<evidence type="ECO:0000256" key="1">
    <source>
        <dbReference type="ARBA" id="ARBA00004128"/>
    </source>
</evidence>
<proteinExistence type="inferred from homology"/>
<dbReference type="GO" id="GO:0005774">
    <property type="term" value="C:vacuolar membrane"/>
    <property type="evidence" value="ECO:0007669"/>
    <property type="project" value="UniProtKB-SubCell"/>
</dbReference>
<dbReference type="GO" id="GO:0008559">
    <property type="term" value="F:ABC-type xenobiotic transporter activity"/>
    <property type="evidence" value="ECO:0007669"/>
    <property type="project" value="UniProtKB-EC"/>
</dbReference>
<dbReference type="FunFam" id="3.40.50.300:FF:000163">
    <property type="entry name" value="Multidrug resistance-associated protein member 4"/>
    <property type="match status" value="1"/>
</dbReference>
<evidence type="ECO:0000256" key="2">
    <source>
        <dbReference type="ARBA" id="ARBA00009726"/>
    </source>
</evidence>
<dbReference type="OrthoDB" id="6500128at2759"/>
<feature type="transmembrane region" description="Helical" evidence="14">
    <location>
        <begin position="912"/>
        <end position="929"/>
    </location>
</feature>
<keyword evidence="9" id="KW-1278">Translocase</keyword>
<feature type="transmembrane region" description="Helical" evidence="14">
    <location>
        <begin position="960"/>
        <end position="987"/>
    </location>
</feature>
<dbReference type="PROSITE" id="PS00211">
    <property type="entry name" value="ABC_TRANSPORTER_1"/>
    <property type="match status" value="2"/>
</dbReference>
<dbReference type="Gene3D" id="1.20.1560.10">
    <property type="entry name" value="ABC transporter type 1, transmembrane domain"/>
    <property type="match status" value="2"/>
</dbReference>
<feature type="compositionally biased region" description="Basic and acidic residues" evidence="13">
    <location>
        <begin position="870"/>
        <end position="879"/>
    </location>
</feature>
<organism evidence="17 18">
    <name type="scientific">Cucumis sativus</name>
    <name type="common">Cucumber</name>
    <dbReference type="NCBI Taxonomy" id="3659"/>
    <lineage>
        <taxon>Eukaryota</taxon>
        <taxon>Viridiplantae</taxon>
        <taxon>Streptophyta</taxon>
        <taxon>Embryophyta</taxon>
        <taxon>Tracheophyta</taxon>
        <taxon>Spermatophyta</taxon>
        <taxon>Magnoliopsida</taxon>
        <taxon>eudicotyledons</taxon>
        <taxon>Gunneridae</taxon>
        <taxon>Pentapetalae</taxon>
        <taxon>rosids</taxon>
        <taxon>fabids</taxon>
        <taxon>Cucurbitales</taxon>
        <taxon>Cucurbitaceae</taxon>
        <taxon>Benincaseae</taxon>
        <taxon>Cucumis</taxon>
    </lineage>
</organism>
<dbReference type="InterPro" id="IPR036640">
    <property type="entry name" value="ABC1_TM_sf"/>
</dbReference>
<dbReference type="InterPro" id="IPR011527">
    <property type="entry name" value="ABC1_TM_dom"/>
</dbReference>
<gene>
    <name evidence="17" type="ORF">Csa_6G525360</name>
</gene>
<evidence type="ECO:0000256" key="11">
    <source>
        <dbReference type="ARBA" id="ARBA00023136"/>
    </source>
</evidence>
<keyword evidence="4" id="KW-0813">Transport</keyword>
<dbReference type="PROSITE" id="PS50929">
    <property type="entry name" value="ABC_TM1F"/>
    <property type="match status" value="2"/>
</dbReference>
<feature type="transmembrane region" description="Helical" evidence="14">
    <location>
        <begin position="110"/>
        <end position="130"/>
    </location>
</feature>
<dbReference type="SMR" id="A0A0A0KKT9"/>
<dbReference type="InterPro" id="IPR003439">
    <property type="entry name" value="ABC_transporter-like_ATP-bd"/>
</dbReference>
<dbReference type="Gene3D" id="3.40.50.300">
    <property type="entry name" value="P-loop containing nucleotide triphosphate hydrolases"/>
    <property type="match status" value="2"/>
</dbReference>
<reference evidence="17 18" key="3">
    <citation type="journal article" date="2010" name="BMC Genomics">
        <title>Transcriptome sequencing and comparative analysis of cucumber flowers with different sex types.</title>
        <authorList>
            <person name="Guo S."/>
            <person name="Zheng Y."/>
            <person name="Joung J.G."/>
            <person name="Liu S."/>
            <person name="Zhang Z."/>
            <person name="Crasta O.R."/>
            <person name="Sobral B.W."/>
            <person name="Xu Y."/>
            <person name="Huang S."/>
            <person name="Fei Z."/>
        </authorList>
    </citation>
    <scope>NUCLEOTIDE SEQUENCE [LARGE SCALE GENOMIC DNA]</scope>
    <source>
        <strain evidence="18">cv. 9930</strain>
    </source>
</reference>
<keyword evidence="5 14" id="KW-0812">Transmembrane</keyword>
<evidence type="ECO:0000256" key="6">
    <source>
        <dbReference type="ARBA" id="ARBA00022737"/>
    </source>
</evidence>
<evidence type="ECO:0000256" key="4">
    <source>
        <dbReference type="ARBA" id="ARBA00022448"/>
    </source>
</evidence>
<reference evidence="17 18" key="4">
    <citation type="journal article" date="2011" name="BMC Genomics">
        <title>RNA-Seq improves annotation of protein-coding genes in the cucumber genome.</title>
        <authorList>
            <person name="Li Z."/>
            <person name="Zhang Z."/>
            <person name="Yan P."/>
            <person name="Huang S."/>
            <person name="Fei Z."/>
            <person name="Lin K."/>
        </authorList>
    </citation>
    <scope>NUCLEOTIDE SEQUENCE [LARGE SCALE GENOMIC DNA]</scope>
    <source>
        <strain evidence="18">cv. 9930</strain>
    </source>
</reference>
<dbReference type="FunFam" id="1.20.1560.10:FF:000024">
    <property type="entry name" value="ABC transporter C family member 2"/>
    <property type="match status" value="1"/>
</dbReference>
<dbReference type="CDD" id="cd18579">
    <property type="entry name" value="ABC_6TM_ABCC_D1"/>
    <property type="match status" value="1"/>
</dbReference>
<dbReference type="InterPro" id="IPR044746">
    <property type="entry name" value="ABCC_6TM_D1"/>
</dbReference>
<dbReference type="FunFam" id="1.20.1560.10:FF:000013">
    <property type="entry name" value="ABC transporter C family member 2"/>
    <property type="match status" value="1"/>
</dbReference>
<feature type="transmembrane region" description="Helical" evidence="14">
    <location>
        <begin position="72"/>
        <end position="90"/>
    </location>
</feature>
<feature type="transmembrane region" description="Helical" evidence="14">
    <location>
        <begin position="1143"/>
        <end position="1161"/>
    </location>
</feature>
<feature type="transmembrane region" description="Helical" evidence="14">
    <location>
        <begin position="142"/>
        <end position="162"/>
    </location>
</feature>
<reference evidence="17 18" key="2">
    <citation type="journal article" date="2009" name="PLoS ONE">
        <title>An integrated genetic and cytogenetic map of the cucumber genome.</title>
        <authorList>
            <person name="Ren Y."/>
            <person name="Zhang Z."/>
            <person name="Liu J."/>
            <person name="Staub J.E."/>
            <person name="Han Y."/>
            <person name="Cheng Z."/>
            <person name="Li X."/>
            <person name="Lu J."/>
            <person name="Miao H."/>
            <person name="Kang H."/>
            <person name="Xie B."/>
            <person name="Gu X."/>
            <person name="Wang X."/>
            <person name="Du Y."/>
            <person name="Jin W."/>
            <person name="Huang S."/>
        </authorList>
    </citation>
    <scope>NUCLEOTIDE SEQUENCE [LARGE SCALE GENOMIC DNA]</scope>
    <source>
        <strain evidence="18">cv. 9930</strain>
    </source>
</reference>
<feature type="transmembrane region" description="Helical" evidence="14">
    <location>
        <begin position="340"/>
        <end position="361"/>
    </location>
</feature>
<keyword evidence="6" id="KW-0677">Repeat</keyword>
<dbReference type="GO" id="GO:1902418">
    <property type="term" value="P:(+)-abscisic acid D-glucopyranosyl ester transmembrane transport"/>
    <property type="evidence" value="ECO:0000318"/>
    <property type="project" value="GO_Central"/>
</dbReference>
<evidence type="ECO:0000256" key="3">
    <source>
        <dbReference type="ARBA" id="ARBA00012191"/>
    </source>
</evidence>
<evidence type="ECO:0000256" key="14">
    <source>
        <dbReference type="SAM" id="Phobius"/>
    </source>
</evidence>
<feature type="domain" description="ABC transmembrane type-1" evidence="16">
    <location>
        <begin position="303"/>
        <end position="582"/>
    </location>
</feature>
<evidence type="ECO:0000256" key="9">
    <source>
        <dbReference type="ARBA" id="ARBA00022967"/>
    </source>
</evidence>
<dbReference type="EC" id="7.6.2.2" evidence="3"/>
<dbReference type="Pfam" id="PF00005">
    <property type="entry name" value="ABC_tran"/>
    <property type="match status" value="2"/>
</dbReference>
<dbReference type="InterPro" id="IPR003593">
    <property type="entry name" value="AAA+_ATPase"/>
</dbReference>
<dbReference type="SUPFAM" id="SSF90123">
    <property type="entry name" value="ABC transporter transmembrane region"/>
    <property type="match status" value="2"/>
</dbReference>
<feature type="domain" description="ABC transporter" evidence="15">
    <location>
        <begin position="614"/>
        <end position="839"/>
    </location>
</feature>
<dbReference type="STRING" id="3659.A0A0A0KKT9"/>
<evidence type="ECO:0000256" key="12">
    <source>
        <dbReference type="ARBA" id="ARBA00034018"/>
    </source>
</evidence>